<sequence>MATIQKFRPWATFFPREIKTRQQSLVMVKRIMAVAVSSITYLRGIFPGDAYSTHYLEGTKIMISKSSCFEALEKKYKMIESYQFKFRYTSKEPQMDVFSNKKTNLTNDATEDIKRTCLLLIHNLYFLMENIVSLPNDVSLTMKLFYYADVTPPEYQPPGFKEGESEFILFKGIPVHVKVGEIETSFHMSKLKILKTEERIDSMDIPGILKECREDAEREKEQNPLPHSSSLPDCTPPSIPQLHAPGRNLLPHPTNSLPVPEPPPAYQPQAPSQSTHPTSPHTPQPPAPVLSPILHSKPLIPSPTPQPTLPAGASSPPTPQSPAPAQ</sequence>
<keyword evidence="3" id="KW-0158">Chromosome</keyword>
<dbReference type="GO" id="GO:0005694">
    <property type="term" value="C:chromosome"/>
    <property type="evidence" value="ECO:0007669"/>
    <property type="project" value="UniProtKB-SubCell"/>
</dbReference>
<dbReference type="PANTHER" id="PTHR48225:SF4">
    <property type="entry name" value="ZEBRAFISH TESTIS-EXPRESSED 38"/>
    <property type="match status" value="1"/>
</dbReference>
<dbReference type="SUPFAM" id="SSF56019">
    <property type="entry name" value="The spindle assembly checkpoint protein mad2"/>
    <property type="match status" value="1"/>
</dbReference>
<dbReference type="Proteomes" id="UP000694390">
    <property type="component" value="Unassembled WGS sequence"/>
</dbReference>
<name>A0A8C4WCN7_9SAUR</name>
<evidence type="ECO:0000259" key="7">
    <source>
        <dbReference type="PROSITE" id="PS50815"/>
    </source>
</evidence>
<dbReference type="AlphaFoldDB" id="A0A8C4WCN7"/>
<proteinExistence type="predicted"/>
<feature type="region of interest" description="Disordered" evidence="6">
    <location>
        <begin position="215"/>
        <end position="326"/>
    </location>
</feature>
<evidence type="ECO:0000256" key="6">
    <source>
        <dbReference type="SAM" id="MobiDB-lite"/>
    </source>
</evidence>
<keyword evidence="4" id="KW-0539">Nucleus</keyword>
<evidence type="ECO:0000256" key="2">
    <source>
        <dbReference type="ARBA" id="ARBA00004286"/>
    </source>
</evidence>
<accession>A0A8C4WCN7</accession>
<feature type="compositionally biased region" description="Pro residues" evidence="6">
    <location>
        <begin position="280"/>
        <end position="289"/>
    </location>
</feature>
<dbReference type="InterPro" id="IPR036570">
    <property type="entry name" value="HORMA_dom_sf"/>
</dbReference>
<evidence type="ECO:0000256" key="4">
    <source>
        <dbReference type="ARBA" id="ARBA00023242"/>
    </source>
</evidence>
<evidence type="ECO:0000313" key="9">
    <source>
        <dbReference type="Proteomes" id="UP000694390"/>
    </source>
</evidence>
<keyword evidence="5" id="KW-0469">Meiosis</keyword>
<dbReference type="Pfam" id="PF02301">
    <property type="entry name" value="HORMA"/>
    <property type="match status" value="2"/>
</dbReference>
<evidence type="ECO:0000256" key="5">
    <source>
        <dbReference type="ARBA" id="ARBA00023254"/>
    </source>
</evidence>
<dbReference type="GeneTree" id="ENSGT00390000018130"/>
<dbReference type="GO" id="GO:0005634">
    <property type="term" value="C:nucleus"/>
    <property type="evidence" value="ECO:0007669"/>
    <property type="project" value="UniProtKB-SubCell"/>
</dbReference>
<protein>
    <recommendedName>
        <fullName evidence="7">HORMA domain-containing protein</fullName>
    </recommendedName>
</protein>
<dbReference type="PROSITE" id="PS50815">
    <property type="entry name" value="HORMA"/>
    <property type="match status" value="1"/>
</dbReference>
<dbReference type="OrthoDB" id="9427119at2759"/>
<dbReference type="InterPro" id="IPR051294">
    <property type="entry name" value="HORMA_MeioticProgression"/>
</dbReference>
<evidence type="ECO:0000256" key="1">
    <source>
        <dbReference type="ARBA" id="ARBA00004123"/>
    </source>
</evidence>
<dbReference type="InterPro" id="IPR003511">
    <property type="entry name" value="HORMA_dom"/>
</dbReference>
<feature type="compositionally biased region" description="Pro residues" evidence="6">
    <location>
        <begin position="316"/>
        <end position="326"/>
    </location>
</feature>
<dbReference type="Gene3D" id="3.30.900.10">
    <property type="entry name" value="HORMA domain"/>
    <property type="match status" value="1"/>
</dbReference>
<dbReference type="PANTHER" id="PTHR48225">
    <property type="entry name" value="HORMA DOMAIN-CONTAINING PROTEIN 1"/>
    <property type="match status" value="1"/>
</dbReference>
<dbReference type="GO" id="GO:0051321">
    <property type="term" value="P:meiotic cell cycle"/>
    <property type="evidence" value="ECO:0007669"/>
    <property type="project" value="UniProtKB-KW"/>
</dbReference>
<keyword evidence="9" id="KW-1185">Reference proteome</keyword>
<comment type="subcellular location">
    <subcellularLocation>
        <location evidence="2">Chromosome</location>
    </subcellularLocation>
    <subcellularLocation>
        <location evidence="1">Nucleus</location>
    </subcellularLocation>
</comment>
<evidence type="ECO:0000313" key="8">
    <source>
        <dbReference type="Ensembl" id="ENSGEVP00005012113.1"/>
    </source>
</evidence>
<organism evidence="8 9">
    <name type="scientific">Gopherus evgoodei</name>
    <name type="common">Goodes thornscrub tortoise</name>
    <dbReference type="NCBI Taxonomy" id="1825980"/>
    <lineage>
        <taxon>Eukaryota</taxon>
        <taxon>Metazoa</taxon>
        <taxon>Chordata</taxon>
        <taxon>Craniata</taxon>
        <taxon>Vertebrata</taxon>
        <taxon>Euteleostomi</taxon>
        <taxon>Archelosauria</taxon>
        <taxon>Testudinata</taxon>
        <taxon>Testudines</taxon>
        <taxon>Cryptodira</taxon>
        <taxon>Durocryptodira</taxon>
        <taxon>Testudinoidea</taxon>
        <taxon>Testudinidae</taxon>
        <taxon>Gopherus</taxon>
    </lineage>
</organism>
<feature type="domain" description="HORMA" evidence="7">
    <location>
        <begin position="1"/>
        <end position="193"/>
    </location>
</feature>
<evidence type="ECO:0000256" key="3">
    <source>
        <dbReference type="ARBA" id="ARBA00022454"/>
    </source>
</evidence>
<dbReference type="Ensembl" id="ENSGEVT00005012684.1">
    <property type="protein sequence ID" value="ENSGEVP00005012113.1"/>
    <property type="gene ID" value="ENSGEVG00005008538.1"/>
</dbReference>
<reference evidence="8" key="2">
    <citation type="submission" date="2025-09" db="UniProtKB">
        <authorList>
            <consortium name="Ensembl"/>
        </authorList>
    </citation>
    <scope>IDENTIFICATION</scope>
</reference>
<reference evidence="8" key="1">
    <citation type="submission" date="2025-08" db="UniProtKB">
        <authorList>
            <consortium name="Ensembl"/>
        </authorList>
    </citation>
    <scope>IDENTIFICATION</scope>
</reference>
<feature type="compositionally biased region" description="Low complexity" evidence="6">
    <location>
        <begin position="267"/>
        <end position="279"/>
    </location>
</feature>